<reference evidence="10 11" key="1">
    <citation type="submission" date="2012-03" db="EMBL/GenBank/DDBJ databases">
        <title>The Genome Sequence of Bartonella washoensis Sb944nv.</title>
        <authorList>
            <consortium name="The Broad Institute Genome Sequencing Platform"/>
            <consortium name="The Broad Institute Genome Sequencing Center for Infectious Disease"/>
            <person name="Feldgarden M."/>
            <person name="Kirby J."/>
            <person name="Kosoy M."/>
            <person name="Birtles R."/>
            <person name="Probert W.S."/>
            <person name="Chiaraviglio L."/>
            <person name="Young S.K."/>
            <person name="Zeng Q."/>
            <person name="Gargeya S."/>
            <person name="Fitzgerald M."/>
            <person name="Haas B."/>
            <person name="Abouelleil A."/>
            <person name="Alvarado L."/>
            <person name="Arachchi H.M."/>
            <person name="Berlin A."/>
            <person name="Chapman S.B."/>
            <person name="Gearin G."/>
            <person name="Goldberg J."/>
            <person name="Griggs A."/>
            <person name="Gujja S."/>
            <person name="Hansen M."/>
            <person name="Heiman D."/>
            <person name="Howarth C."/>
            <person name="Larimer J."/>
            <person name="Lui A."/>
            <person name="MacDonald P.J.P."/>
            <person name="McCowen C."/>
            <person name="Montmayeur A."/>
            <person name="Murphy C."/>
            <person name="Neiman D."/>
            <person name="Pearson M."/>
            <person name="Priest M."/>
            <person name="Roberts A."/>
            <person name="Saif S."/>
            <person name="Shea T."/>
            <person name="Sisk P."/>
            <person name="Stolte C."/>
            <person name="Sykes S."/>
            <person name="Wortman J."/>
            <person name="Nusbaum C."/>
            <person name="Birren B."/>
        </authorList>
    </citation>
    <scope>NUCLEOTIDE SEQUENCE [LARGE SCALE GENOMIC DNA]</scope>
    <source>
        <strain evidence="10 11">Sb944nv</strain>
    </source>
</reference>
<dbReference type="NCBIfam" id="NF001222">
    <property type="entry name" value="PRK00199.1"/>
    <property type="match status" value="1"/>
</dbReference>
<comment type="caution">
    <text evidence="10">The sequence shown here is derived from an EMBL/GenBank/DDBJ whole genome shotgun (WGS) entry which is preliminary data.</text>
</comment>
<protein>
    <recommendedName>
        <fullName evidence="2 9">Integration host factor subunit beta</fullName>
    </recommendedName>
</protein>
<dbReference type="CDD" id="cd13836">
    <property type="entry name" value="IHF_B"/>
    <property type="match status" value="1"/>
</dbReference>
<dbReference type="InterPro" id="IPR010992">
    <property type="entry name" value="IHF-like_DNA-bd_dom_sf"/>
</dbReference>
<comment type="subunit">
    <text evidence="9">Heterodimer of an alpha and a beta chain.</text>
</comment>
<dbReference type="Pfam" id="PF00216">
    <property type="entry name" value="Bac_DNA_binding"/>
    <property type="match status" value="1"/>
</dbReference>
<evidence type="ECO:0000256" key="5">
    <source>
        <dbReference type="ARBA" id="ARBA00023125"/>
    </source>
</evidence>
<gene>
    <name evidence="10" type="ORF">MCQ_00789</name>
</gene>
<evidence type="ECO:0000256" key="3">
    <source>
        <dbReference type="ARBA" id="ARBA00022845"/>
    </source>
</evidence>
<dbReference type="SMART" id="SM00411">
    <property type="entry name" value="BHL"/>
    <property type="match status" value="1"/>
</dbReference>
<evidence type="ECO:0000313" key="11">
    <source>
        <dbReference type="Proteomes" id="UP000008947"/>
    </source>
</evidence>
<evidence type="ECO:0000256" key="6">
    <source>
        <dbReference type="ARBA" id="ARBA00023163"/>
    </source>
</evidence>
<keyword evidence="4 9" id="KW-0805">Transcription regulation</keyword>
<dbReference type="GO" id="GO:0005694">
    <property type="term" value="C:chromosome"/>
    <property type="evidence" value="ECO:0007669"/>
    <property type="project" value="InterPro"/>
</dbReference>
<evidence type="ECO:0000256" key="1">
    <source>
        <dbReference type="ARBA" id="ARBA00010529"/>
    </source>
</evidence>
<evidence type="ECO:0000256" key="7">
    <source>
        <dbReference type="ARBA" id="ARBA00023172"/>
    </source>
</evidence>
<dbReference type="PRINTS" id="PR01727">
    <property type="entry name" value="DNABINDINGHU"/>
</dbReference>
<dbReference type="PANTHER" id="PTHR33175:SF5">
    <property type="entry name" value="INTEGRATION HOST FACTOR SUBUNIT BETA"/>
    <property type="match status" value="1"/>
</dbReference>
<dbReference type="SUPFAM" id="SSF47729">
    <property type="entry name" value="IHF-like DNA-binding proteins"/>
    <property type="match status" value="1"/>
</dbReference>
<evidence type="ECO:0000313" key="10">
    <source>
        <dbReference type="EMBL" id="EJF79248.1"/>
    </source>
</evidence>
<dbReference type="GO" id="GO:0005829">
    <property type="term" value="C:cytosol"/>
    <property type="evidence" value="ECO:0007669"/>
    <property type="project" value="TreeGrafter"/>
</dbReference>
<evidence type="ECO:0000256" key="8">
    <source>
        <dbReference type="RuleBase" id="RU003939"/>
    </source>
</evidence>
<proteinExistence type="inferred from homology"/>
<evidence type="ECO:0000256" key="2">
    <source>
        <dbReference type="ARBA" id="ARBA00018700"/>
    </source>
</evidence>
<evidence type="ECO:0000256" key="4">
    <source>
        <dbReference type="ARBA" id="ARBA00023015"/>
    </source>
</evidence>
<dbReference type="AlphaFoldDB" id="J0YVW4"/>
<sequence length="116" mass="13514">MYICNVLREVHNYKNLFLYEREVILVKSELVQIIARHNPHLFQRDVENIVNAIFEEISTALANGNRVELRGFGAFSVKSRSARNGRNPRTGEAVVVEEKWIPFFKTGKDLRDRLNQ</sequence>
<evidence type="ECO:0000256" key="9">
    <source>
        <dbReference type="RuleBase" id="RU003941"/>
    </source>
</evidence>
<keyword evidence="7 9" id="KW-0233">DNA recombination</keyword>
<comment type="similarity">
    <text evidence="1 8">Belongs to the bacterial histone-like protein family.</text>
</comment>
<dbReference type="GO" id="GO:0006355">
    <property type="term" value="P:regulation of DNA-templated transcription"/>
    <property type="evidence" value="ECO:0007669"/>
    <property type="project" value="InterPro"/>
</dbReference>
<dbReference type="GO" id="GO:0030527">
    <property type="term" value="F:structural constituent of chromatin"/>
    <property type="evidence" value="ECO:0007669"/>
    <property type="project" value="InterPro"/>
</dbReference>
<keyword evidence="11" id="KW-1185">Reference proteome</keyword>
<dbReference type="InterPro" id="IPR005685">
    <property type="entry name" value="IHF_beta"/>
</dbReference>
<keyword evidence="3 9" id="KW-0810">Translation regulation</keyword>
<dbReference type="Gene3D" id="4.10.520.10">
    <property type="entry name" value="IHF-like DNA-binding proteins"/>
    <property type="match status" value="1"/>
</dbReference>
<keyword evidence="6 9" id="KW-0804">Transcription</keyword>
<organism evidence="10 11">
    <name type="scientific">Candidatus Bartonella washoeensis Sb944nv</name>
    <dbReference type="NCBI Taxonomy" id="1094563"/>
    <lineage>
        <taxon>Bacteria</taxon>
        <taxon>Pseudomonadati</taxon>
        <taxon>Pseudomonadota</taxon>
        <taxon>Alphaproteobacteria</taxon>
        <taxon>Hyphomicrobiales</taxon>
        <taxon>Bartonellaceae</taxon>
        <taxon>Bartonella</taxon>
    </lineage>
</organism>
<dbReference type="PATRIC" id="fig|1094563.3.peg.899"/>
<dbReference type="GO" id="GO:0003677">
    <property type="term" value="F:DNA binding"/>
    <property type="evidence" value="ECO:0007669"/>
    <property type="project" value="UniProtKB-KW"/>
</dbReference>
<keyword evidence="5 9" id="KW-0238">DNA-binding</keyword>
<dbReference type="InterPro" id="IPR000119">
    <property type="entry name" value="Hist_DNA-bd"/>
</dbReference>
<dbReference type="HOGENOM" id="CLU_105066_2_1_5"/>
<dbReference type="PROSITE" id="PS00045">
    <property type="entry name" value="HISTONE_LIKE"/>
    <property type="match status" value="1"/>
</dbReference>
<dbReference type="GO" id="GO:0006417">
    <property type="term" value="P:regulation of translation"/>
    <property type="evidence" value="ECO:0007669"/>
    <property type="project" value="UniProtKB-KW"/>
</dbReference>
<dbReference type="Proteomes" id="UP000008947">
    <property type="component" value="Unassembled WGS sequence"/>
</dbReference>
<dbReference type="eggNOG" id="COG0776">
    <property type="taxonomic scope" value="Bacteria"/>
</dbReference>
<dbReference type="GO" id="GO:0006310">
    <property type="term" value="P:DNA recombination"/>
    <property type="evidence" value="ECO:0007669"/>
    <property type="project" value="UniProtKB-KW"/>
</dbReference>
<dbReference type="InterPro" id="IPR020816">
    <property type="entry name" value="Histone-like_DNA-bd_CS"/>
</dbReference>
<comment type="function">
    <text evidence="9">This protein is one of the two subunits of integration host factor, a specific DNA-binding protein that functions in genetic recombination as well as in transcriptional and translational control.</text>
</comment>
<dbReference type="NCBIfam" id="TIGR00988">
    <property type="entry name" value="hip"/>
    <property type="match status" value="1"/>
</dbReference>
<dbReference type="PANTHER" id="PTHR33175">
    <property type="entry name" value="DNA-BINDING PROTEIN HU"/>
    <property type="match status" value="1"/>
</dbReference>
<accession>J0YVW4</accession>
<dbReference type="EMBL" id="AILU01000023">
    <property type="protein sequence ID" value="EJF79248.1"/>
    <property type="molecule type" value="Genomic_DNA"/>
</dbReference>
<name>J0YVW4_9HYPH</name>